<dbReference type="PANTHER" id="PTHR11552:SF78">
    <property type="entry name" value="GLUCOSE-METHANOL-CHOLINE OXIDOREDUCTASE N-TERMINAL DOMAIN-CONTAINING PROTEIN"/>
    <property type="match status" value="1"/>
</dbReference>
<dbReference type="SUPFAM" id="SSF51905">
    <property type="entry name" value="FAD/NAD(P)-binding domain"/>
    <property type="match status" value="1"/>
</dbReference>
<dbReference type="Pfam" id="PF05199">
    <property type="entry name" value="GMC_oxred_C"/>
    <property type="match status" value="1"/>
</dbReference>
<dbReference type="PANTHER" id="PTHR11552">
    <property type="entry name" value="GLUCOSE-METHANOL-CHOLINE GMC OXIDOREDUCTASE"/>
    <property type="match status" value="1"/>
</dbReference>
<feature type="domain" description="Glucose-methanol-choline oxidoreductase N-terminal" evidence="4">
    <location>
        <begin position="103"/>
        <end position="126"/>
    </location>
</feature>
<evidence type="ECO:0000256" key="2">
    <source>
        <dbReference type="PIRSR" id="PIRSR000137-2"/>
    </source>
</evidence>
<dbReference type="InterPro" id="IPR012132">
    <property type="entry name" value="GMC_OxRdtase"/>
</dbReference>
<gene>
    <name evidence="6" type="ORF">CCHLO57077_00013205</name>
</gene>
<comment type="caution">
    <text evidence="6">The sequence shown here is derived from an EMBL/GenBank/DDBJ whole genome shotgun (WGS) entry which is preliminary data.</text>
</comment>
<comment type="similarity">
    <text evidence="1 3">Belongs to the GMC oxidoreductase family.</text>
</comment>
<name>A0AA35M061_9HYPO</name>
<dbReference type="Proteomes" id="UP001160390">
    <property type="component" value="Unassembled WGS sequence"/>
</dbReference>
<keyword evidence="2 3" id="KW-0274">FAD</keyword>
<evidence type="ECO:0000256" key="3">
    <source>
        <dbReference type="RuleBase" id="RU003968"/>
    </source>
</evidence>
<dbReference type="Pfam" id="PF00732">
    <property type="entry name" value="GMC_oxred_N"/>
    <property type="match status" value="1"/>
</dbReference>
<dbReference type="GO" id="GO:0050660">
    <property type="term" value="F:flavin adenine dinucleotide binding"/>
    <property type="evidence" value="ECO:0007669"/>
    <property type="project" value="InterPro"/>
</dbReference>
<dbReference type="PROSITE" id="PS00624">
    <property type="entry name" value="GMC_OXRED_2"/>
    <property type="match status" value="1"/>
</dbReference>
<proteinExistence type="inferred from homology"/>
<comment type="cofactor">
    <cofactor evidence="2">
        <name>FAD</name>
        <dbReference type="ChEBI" id="CHEBI:57692"/>
    </cofactor>
</comment>
<dbReference type="PROSITE" id="PS00623">
    <property type="entry name" value="GMC_OXRED_1"/>
    <property type="match status" value="1"/>
</dbReference>
<protein>
    <recommendedName>
        <fullName evidence="4 5">Glucose-methanol-choline oxidoreductase N-terminal domain-containing protein</fullName>
    </recommendedName>
</protein>
<dbReference type="InterPro" id="IPR000172">
    <property type="entry name" value="GMC_OxRdtase_N"/>
</dbReference>
<evidence type="ECO:0000259" key="4">
    <source>
        <dbReference type="PROSITE" id="PS00623"/>
    </source>
</evidence>
<feature type="binding site" evidence="2">
    <location>
        <position position="245"/>
    </location>
    <ligand>
        <name>FAD</name>
        <dbReference type="ChEBI" id="CHEBI:57692"/>
    </ligand>
</feature>
<accession>A0AA35M061</accession>
<keyword evidence="7" id="KW-1185">Reference proteome</keyword>
<sequence length="600" mass="63797">MSAATDIPENVLFTTLPQELTEVDYIIVGGGTAGSIVASRLSDVHQDASVLVIEAGPESFNAPSVVYPALFRSNLSPASPLLKFSVAAPAPELANRSLAIASGKTLGGGSAVNFMMYARGQRADFDSWGVAGWSAKELLPFFEKAETFYGPDPSSTHGHNGPIAVSSGRYLGPTLSKDYISACSKIGYRTTFDVQDLATGNAAGVTYRTVSPTSGRRQDTGYTFLYPRLRYSSCRKLSVLVQTQVLRVLFDENKRATGVEIQGSGTTPQTIRAKKLVVLSAGALGTPQILERSGVGDPKILEKAGVPVVSALPGVGVNYQDHQMITPVYKADLTAKENVDSVSKGIYNSTELIEQNAPILSWNGVDASAKLRPTQAEINAFKPALRKVWDDHFAKDPSKPLAVMASFAGALDSSATYPATERYFTLPIYSAYPRSRGHVHITGPALSDPLDFKTGILADAEGSDIQLLTWMWKKQRQIAKRMACQRGQASPGPQFPADSLATSERALDSAKDDPIYSSADDEAIEAWLRKVVSTPFHSAGTCKMAAQAKLGVVDGQLNVYGVSGLKIADLSIAPGITSGNTMNAAVVVGEKAADIINKGA</sequence>
<dbReference type="AlphaFoldDB" id="A0AA35M061"/>
<evidence type="ECO:0000313" key="6">
    <source>
        <dbReference type="EMBL" id="CAI6088057.1"/>
    </source>
</evidence>
<keyword evidence="3" id="KW-0285">Flavoprotein</keyword>
<evidence type="ECO:0000256" key="1">
    <source>
        <dbReference type="ARBA" id="ARBA00010790"/>
    </source>
</evidence>
<evidence type="ECO:0000313" key="7">
    <source>
        <dbReference type="Proteomes" id="UP001160390"/>
    </source>
</evidence>
<dbReference type="GO" id="GO:0016614">
    <property type="term" value="F:oxidoreductase activity, acting on CH-OH group of donors"/>
    <property type="evidence" value="ECO:0007669"/>
    <property type="project" value="InterPro"/>
</dbReference>
<dbReference type="EMBL" id="CABFNP030000812">
    <property type="protein sequence ID" value="CAI6088057.1"/>
    <property type="molecule type" value="Genomic_DNA"/>
</dbReference>
<dbReference type="Gene3D" id="3.30.560.10">
    <property type="entry name" value="Glucose Oxidase, domain 3"/>
    <property type="match status" value="1"/>
</dbReference>
<dbReference type="InterPro" id="IPR036188">
    <property type="entry name" value="FAD/NAD-bd_sf"/>
</dbReference>
<dbReference type="InterPro" id="IPR007867">
    <property type="entry name" value="GMC_OxRtase_C"/>
</dbReference>
<evidence type="ECO:0000259" key="5">
    <source>
        <dbReference type="PROSITE" id="PS00624"/>
    </source>
</evidence>
<dbReference type="SUPFAM" id="SSF54373">
    <property type="entry name" value="FAD-linked reductases, C-terminal domain"/>
    <property type="match status" value="1"/>
</dbReference>
<dbReference type="PIRSF" id="PIRSF000137">
    <property type="entry name" value="Alcohol_oxidase"/>
    <property type="match status" value="1"/>
</dbReference>
<reference evidence="6" key="1">
    <citation type="submission" date="2023-01" db="EMBL/GenBank/DDBJ databases">
        <authorList>
            <person name="Piombo E."/>
        </authorList>
    </citation>
    <scope>NUCLEOTIDE SEQUENCE</scope>
</reference>
<organism evidence="6 7">
    <name type="scientific">Clonostachys chloroleuca</name>
    <dbReference type="NCBI Taxonomy" id="1926264"/>
    <lineage>
        <taxon>Eukaryota</taxon>
        <taxon>Fungi</taxon>
        <taxon>Dikarya</taxon>
        <taxon>Ascomycota</taxon>
        <taxon>Pezizomycotina</taxon>
        <taxon>Sordariomycetes</taxon>
        <taxon>Hypocreomycetidae</taxon>
        <taxon>Hypocreales</taxon>
        <taxon>Bionectriaceae</taxon>
        <taxon>Clonostachys</taxon>
    </lineage>
</organism>
<dbReference type="Gene3D" id="3.50.50.60">
    <property type="entry name" value="FAD/NAD(P)-binding domain"/>
    <property type="match status" value="1"/>
</dbReference>
<feature type="domain" description="Glucose-methanol-choline oxidoreductase N-terminal" evidence="5">
    <location>
        <begin position="282"/>
        <end position="296"/>
    </location>
</feature>